<dbReference type="GO" id="GO:0016491">
    <property type="term" value="F:oxidoreductase activity"/>
    <property type="evidence" value="ECO:0007669"/>
    <property type="project" value="UniProtKB-KW"/>
</dbReference>
<dbReference type="PANTHER" id="PTHR43150:SF2">
    <property type="entry name" value="HYPERKINETIC, ISOFORM M"/>
    <property type="match status" value="1"/>
</dbReference>
<proteinExistence type="inferred from homology"/>
<name>A0A3S2TNN9_9BURK</name>
<feature type="domain" description="NADP-dependent oxidoreductase" evidence="4">
    <location>
        <begin position="16"/>
        <end position="320"/>
    </location>
</feature>
<dbReference type="OrthoDB" id="5488419at2"/>
<keyword evidence="6" id="KW-1185">Reference proteome</keyword>
<keyword evidence="2" id="KW-0521">NADP</keyword>
<keyword evidence="3" id="KW-0560">Oxidoreductase</keyword>
<evidence type="ECO:0000256" key="1">
    <source>
        <dbReference type="ARBA" id="ARBA00006515"/>
    </source>
</evidence>
<organism evidence="5 6">
    <name type="scientific">Rubrivivax albus</name>
    <dbReference type="NCBI Taxonomy" id="2499835"/>
    <lineage>
        <taxon>Bacteria</taxon>
        <taxon>Pseudomonadati</taxon>
        <taxon>Pseudomonadota</taxon>
        <taxon>Betaproteobacteria</taxon>
        <taxon>Burkholderiales</taxon>
        <taxon>Sphaerotilaceae</taxon>
        <taxon>Rubrivivax</taxon>
    </lineage>
</organism>
<dbReference type="RefSeq" id="WP_128197826.1">
    <property type="nucleotide sequence ID" value="NZ_SACT01000002.1"/>
</dbReference>
<dbReference type="InterPro" id="IPR023210">
    <property type="entry name" value="NADP_OxRdtase_dom"/>
</dbReference>
<dbReference type="Pfam" id="PF00248">
    <property type="entry name" value="Aldo_ket_red"/>
    <property type="match status" value="1"/>
</dbReference>
<dbReference type="PRINTS" id="PR01577">
    <property type="entry name" value="KCNABCHANNEL"/>
</dbReference>
<evidence type="ECO:0000256" key="3">
    <source>
        <dbReference type="ARBA" id="ARBA00023002"/>
    </source>
</evidence>
<dbReference type="Proteomes" id="UP000288178">
    <property type="component" value="Unassembled WGS sequence"/>
</dbReference>
<dbReference type="CDD" id="cd19143">
    <property type="entry name" value="AKR_AKR6C1_2"/>
    <property type="match status" value="1"/>
</dbReference>
<dbReference type="AlphaFoldDB" id="A0A3S2TNN9"/>
<reference evidence="5 6" key="1">
    <citation type="submission" date="2019-01" db="EMBL/GenBank/DDBJ databases">
        <authorList>
            <person name="Chen W.-M."/>
        </authorList>
    </citation>
    <scope>NUCLEOTIDE SEQUENCE [LARGE SCALE GENOMIC DNA]</scope>
    <source>
        <strain evidence="5 6">ICH-3</strain>
    </source>
</reference>
<evidence type="ECO:0000313" key="6">
    <source>
        <dbReference type="Proteomes" id="UP000288178"/>
    </source>
</evidence>
<dbReference type="InterPro" id="IPR036812">
    <property type="entry name" value="NAD(P)_OxRdtase_dom_sf"/>
</dbReference>
<evidence type="ECO:0000259" key="4">
    <source>
        <dbReference type="Pfam" id="PF00248"/>
    </source>
</evidence>
<accession>A0A3S2TNN9</accession>
<dbReference type="EMBL" id="SACT01000002">
    <property type="protein sequence ID" value="RVT52466.1"/>
    <property type="molecule type" value="Genomic_DNA"/>
</dbReference>
<comment type="similarity">
    <text evidence="1">Belongs to the shaker potassium channel beta subunit family.</text>
</comment>
<evidence type="ECO:0000313" key="5">
    <source>
        <dbReference type="EMBL" id="RVT52466.1"/>
    </source>
</evidence>
<dbReference type="SUPFAM" id="SSF51430">
    <property type="entry name" value="NAD(P)-linked oxidoreductase"/>
    <property type="match status" value="1"/>
</dbReference>
<gene>
    <name evidence="5" type="ORF">ENE75_08510</name>
</gene>
<evidence type="ECO:0000256" key="2">
    <source>
        <dbReference type="ARBA" id="ARBA00022857"/>
    </source>
</evidence>
<sequence length="326" mass="35864">MQYRRLGRAGLRVSTLSLGSWVTYHNQVDVKSAAEMMAAAFDAGVNFFDNAEAYAGGHSEEIMGAALKQLGWPRLNYVVSSKYFWGLDRQGDAVNRKDTLNRKYLMQAVDGSLRRFGLEHIDLIYCHRPDPHTPVEETVRAMNDLIVQGKALYWGTSEWSAADIRAAWDVADRHGWHKPVVEQPQYHLFHRRRVEQEYARLYDDIGLGLTTWSPLASGLLTGKYRGGVPEGSRGAMETMAFLRDGLTDTAKNAAVAQLDPIAAELGGTLAQLALAWVASNPRVSSVITGASKVSQLQDNLGALALLEKLTPEVKARIDAITAPLAA</sequence>
<dbReference type="InterPro" id="IPR005399">
    <property type="entry name" value="K_chnl_volt-dep_bsu_KCNAB-rel"/>
</dbReference>
<protein>
    <submittedName>
        <fullName evidence="5">Aldo/keto reductase</fullName>
    </submittedName>
</protein>
<dbReference type="Gene3D" id="3.20.20.100">
    <property type="entry name" value="NADP-dependent oxidoreductase domain"/>
    <property type="match status" value="1"/>
</dbReference>
<dbReference type="PANTHER" id="PTHR43150">
    <property type="entry name" value="HYPERKINETIC, ISOFORM M"/>
    <property type="match status" value="1"/>
</dbReference>
<comment type="caution">
    <text evidence="5">The sequence shown here is derived from an EMBL/GenBank/DDBJ whole genome shotgun (WGS) entry which is preliminary data.</text>
</comment>